<feature type="region of interest" description="Disordered" evidence="1">
    <location>
        <begin position="428"/>
        <end position="477"/>
    </location>
</feature>
<dbReference type="SMART" id="SM01070">
    <property type="entry name" value="CDC37_M"/>
    <property type="match status" value="1"/>
</dbReference>
<dbReference type="GeneID" id="25285646"/>
<keyword evidence="4" id="KW-1185">Reference proteome</keyword>
<dbReference type="PANTHER" id="PTHR35391">
    <property type="entry name" value="C2H2-TYPE DOMAIN-CONTAINING PROTEIN-RELATED"/>
    <property type="match status" value="1"/>
</dbReference>
<dbReference type="InterPro" id="IPR046497">
    <property type="entry name" value="DUF6590"/>
</dbReference>
<dbReference type="AlphaFoldDB" id="A0A072NZM4"/>
<feature type="region of interest" description="Disordered" evidence="1">
    <location>
        <begin position="1"/>
        <end position="96"/>
    </location>
</feature>
<dbReference type="STRING" id="1182545.A0A072NZM4"/>
<dbReference type="InterPro" id="IPR013874">
    <property type="entry name" value="Cdc37_Hsp90-bd"/>
</dbReference>
<dbReference type="EMBL" id="AMGV01000014">
    <property type="protein sequence ID" value="KEF53294.1"/>
    <property type="molecule type" value="Genomic_DNA"/>
</dbReference>
<comment type="caution">
    <text evidence="3">The sequence shown here is derived from an EMBL/GenBank/DDBJ whole genome shotgun (WGS) entry which is preliminary data.</text>
</comment>
<dbReference type="Pfam" id="PF08565">
    <property type="entry name" value="CDC37_M"/>
    <property type="match status" value="1"/>
</dbReference>
<dbReference type="OrthoDB" id="3559580at2759"/>
<dbReference type="Pfam" id="PF20233">
    <property type="entry name" value="DUF6590"/>
    <property type="match status" value="1"/>
</dbReference>
<evidence type="ECO:0000259" key="2">
    <source>
        <dbReference type="SMART" id="SM01070"/>
    </source>
</evidence>
<proteinExistence type="predicted"/>
<gene>
    <name evidence="3" type="ORF">A1O9_10742</name>
</gene>
<dbReference type="RefSeq" id="XP_013255884.1">
    <property type="nucleotide sequence ID" value="XM_013400430.1"/>
</dbReference>
<dbReference type="PANTHER" id="PTHR35391:SF5">
    <property type="entry name" value="DUF6590 DOMAIN-CONTAINING PROTEIN"/>
    <property type="match status" value="1"/>
</dbReference>
<dbReference type="SUPFAM" id="SSF101391">
    <property type="entry name" value="Hsp90 co-chaperone CDC37"/>
    <property type="match status" value="1"/>
</dbReference>
<evidence type="ECO:0000313" key="3">
    <source>
        <dbReference type="EMBL" id="KEF53294.1"/>
    </source>
</evidence>
<name>A0A072NZM4_9EURO</name>
<feature type="domain" description="Cdc37 Hsp90 binding" evidence="2">
    <location>
        <begin position="241"/>
        <end position="397"/>
    </location>
</feature>
<feature type="compositionally biased region" description="Basic and acidic residues" evidence="1">
    <location>
        <begin position="70"/>
        <end position="80"/>
    </location>
</feature>
<reference evidence="3 4" key="1">
    <citation type="submission" date="2013-03" db="EMBL/GenBank/DDBJ databases">
        <title>The Genome Sequence of Exophiala aquamarina CBS 119918.</title>
        <authorList>
            <consortium name="The Broad Institute Genomics Platform"/>
            <person name="Cuomo C."/>
            <person name="de Hoog S."/>
            <person name="Gorbushina A."/>
            <person name="Walker B."/>
            <person name="Young S.K."/>
            <person name="Zeng Q."/>
            <person name="Gargeya S."/>
            <person name="Fitzgerald M."/>
            <person name="Haas B."/>
            <person name="Abouelleil A."/>
            <person name="Allen A.W."/>
            <person name="Alvarado L."/>
            <person name="Arachchi H.M."/>
            <person name="Berlin A.M."/>
            <person name="Chapman S.B."/>
            <person name="Gainer-Dewar J."/>
            <person name="Goldberg J."/>
            <person name="Griggs A."/>
            <person name="Gujja S."/>
            <person name="Hansen M."/>
            <person name="Howarth C."/>
            <person name="Imamovic A."/>
            <person name="Ireland A."/>
            <person name="Larimer J."/>
            <person name="McCowan C."/>
            <person name="Murphy C."/>
            <person name="Pearson M."/>
            <person name="Poon T.W."/>
            <person name="Priest M."/>
            <person name="Roberts A."/>
            <person name="Saif S."/>
            <person name="Shea T."/>
            <person name="Sisk P."/>
            <person name="Sykes S."/>
            <person name="Wortman J."/>
            <person name="Nusbaum C."/>
            <person name="Birren B."/>
        </authorList>
    </citation>
    <scope>NUCLEOTIDE SEQUENCE [LARGE SCALE GENOMIC DNA]</scope>
    <source>
        <strain evidence="3 4">CBS 119918</strain>
    </source>
</reference>
<dbReference type="HOGENOM" id="CLU_371319_0_0_1"/>
<feature type="compositionally biased region" description="Low complexity" evidence="1">
    <location>
        <begin position="491"/>
        <end position="505"/>
    </location>
</feature>
<organism evidence="3 4">
    <name type="scientific">Exophiala aquamarina CBS 119918</name>
    <dbReference type="NCBI Taxonomy" id="1182545"/>
    <lineage>
        <taxon>Eukaryota</taxon>
        <taxon>Fungi</taxon>
        <taxon>Dikarya</taxon>
        <taxon>Ascomycota</taxon>
        <taxon>Pezizomycotina</taxon>
        <taxon>Eurotiomycetes</taxon>
        <taxon>Chaetothyriomycetidae</taxon>
        <taxon>Chaetothyriales</taxon>
        <taxon>Herpotrichiellaceae</taxon>
        <taxon>Exophiala</taxon>
    </lineage>
</organism>
<evidence type="ECO:0000256" key="1">
    <source>
        <dbReference type="SAM" id="MobiDB-lite"/>
    </source>
</evidence>
<feature type="compositionally biased region" description="Basic and acidic residues" evidence="1">
    <location>
        <begin position="45"/>
        <end position="56"/>
    </location>
</feature>
<feature type="region of interest" description="Disordered" evidence="1">
    <location>
        <begin position="490"/>
        <end position="553"/>
    </location>
</feature>
<evidence type="ECO:0000313" key="4">
    <source>
        <dbReference type="Proteomes" id="UP000027920"/>
    </source>
</evidence>
<protein>
    <recommendedName>
        <fullName evidence="2">Cdc37 Hsp90 binding domain-containing protein</fullName>
    </recommendedName>
</protein>
<feature type="compositionally biased region" description="Polar residues" evidence="1">
    <location>
        <begin position="167"/>
        <end position="182"/>
    </location>
</feature>
<feature type="compositionally biased region" description="Polar residues" evidence="1">
    <location>
        <begin position="451"/>
        <end position="468"/>
    </location>
</feature>
<dbReference type="VEuPathDB" id="FungiDB:A1O9_10742"/>
<accession>A0A072NZM4</accession>
<feature type="compositionally biased region" description="Polar residues" evidence="1">
    <location>
        <begin position="428"/>
        <end position="443"/>
    </location>
</feature>
<sequence length="749" mass="83049">MSNHGDAQRRRYPTTADDRQPYQSRHAGSRRVESDRPALPQNDDYDAHERAEDTPRSSELPVYRNPIFRRGSEPRTDDYAIRAPSQSGTRLRDGEFGDDHRTAAAWTHDNRQQSPERVIIRTSRAASGRAPSSYHYQARSPRNPQEDPNERVSVANQDPLLSRTRRLSYSQDSEYPYTSSAPHGQHNKRAVHYDDSPNQHGLAIGQRVHEVDATHENAIASGFHDIQKNHPGQPAAHQVSSASITSTSGAAPGTSVQTPISLQTSNHLISARAAESSFRSSLSPRLQQFANILRNDWTALEIYVTKDPTILDAEQQQFLKEAVQAFSIGKDAYANQCIHRVALLQQVEDCSFKEALKEIQNIGERKSVAKDFLEAYDRIQKAAKKRAKAMPAPAAGQCRDSQQPLMAGVAHPSPLDLQSAFPVNQISSVQRGDSSSHQENSFVTRHEQHTPAANSSATYHRGSQSSNVEHQDGLGHRGARTYQYVVRTRDSPFSAGSPPSSGPLSQANYKPNDINPPNYPGPRGPAILPSVQPDSPDDVEASTPVQHHRQSGSVASITEFSVTGDNTFPLPSGKQGQLDSRFQPRPHSFYKVGKVFAVLWHVPGSTDPPKGHISEKRVLTVGKYNEPIYSTIRRMVVVREGHGYCVCIQINTYGGRGLKKFSRTPGEIDNHSIIHMADAPSSYIKDEPRSSKKPIAVERATQYQKLEPESRLCYSQPSTVQHNVKAMPVGQVTPKCLPWLVHYYKQANG</sequence>
<feature type="region of interest" description="Disordered" evidence="1">
    <location>
        <begin position="123"/>
        <end position="200"/>
    </location>
</feature>
<dbReference type="Proteomes" id="UP000027920">
    <property type="component" value="Unassembled WGS sequence"/>
</dbReference>